<keyword evidence="2" id="KW-0285">Flavoprotein</keyword>
<dbReference type="Gene3D" id="3.30.560.10">
    <property type="entry name" value="Glucose Oxidase, domain 3"/>
    <property type="match status" value="1"/>
</dbReference>
<dbReference type="InterPro" id="IPR007867">
    <property type="entry name" value="GMC_OxRtase_C"/>
</dbReference>
<evidence type="ECO:0000256" key="3">
    <source>
        <dbReference type="SAM" id="Phobius"/>
    </source>
</evidence>
<accession>A0A6J0C095</accession>
<dbReference type="SUPFAM" id="SSF54373">
    <property type="entry name" value="FAD-linked reductases, C-terminal domain"/>
    <property type="match status" value="1"/>
</dbReference>
<keyword evidence="3" id="KW-0472">Membrane</keyword>
<dbReference type="GO" id="GO:0016614">
    <property type="term" value="F:oxidoreductase activity, acting on CH-OH group of donors"/>
    <property type="evidence" value="ECO:0007669"/>
    <property type="project" value="InterPro"/>
</dbReference>
<dbReference type="AlphaFoldDB" id="A0A6J0C095"/>
<protein>
    <submittedName>
        <fullName evidence="7">Glucose dehydrogenase [FAD, quinone]</fullName>
    </submittedName>
</protein>
<evidence type="ECO:0000256" key="1">
    <source>
        <dbReference type="ARBA" id="ARBA00010790"/>
    </source>
</evidence>
<dbReference type="PANTHER" id="PTHR11552">
    <property type="entry name" value="GLUCOSE-METHANOL-CHOLINE GMC OXIDOREDUCTASE"/>
    <property type="match status" value="1"/>
</dbReference>
<dbReference type="InterPro" id="IPR012132">
    <property type="entry name" value="GMC_OxRdtase"/>
</dbReference>
<comment type="similarity">
    <text evidence="1 2">Belongs to the GMC oxidoreductase family.</text>
</comment>
<dbReference type="InterPro" id="IPR000172">
    <property type="entry name" value="GMC_OxRdtase_N"/>
</dbReference>
<dbReference type="PANTHER" id="PTHR11552:SF186">
    <property type="entry name" value="GLUCOSE-METHANOL-CHOLINE OXIDOREDUCTASE N-TERMINAL DOMAIN-CONTAINING PROTEIN"/>
    <property type="match status" value="1"/>
</dbReference>
<dbReference type="GO" id="GO:0050660">
    <property type="term" value="F:flavin adenine dinucleotide binding"/>
    <property type="evidence" value="ECO:0007669"/>
    <property type="project" value="InterPro"/>
</dbReference>
<dbReference type="OrthoDB" id="269227at2759"/>
<evidence type="ECO:0000259" key="4">
    <source>
        <dbReference type="PROSITE" id="PS00623"/>
    </source>
</evidence>
<dbReference type="FunCoup" id="A0A6J0C095">
    <property type="interactions" value="26"/>
</dbReference>
<dbReference type="PROSITE" id="PS00623">
    <property type="entry name" value="GMC_OXRED_1"/>
    <property type="match status" value="1"/>
</dbReference>
<dbReference type="RefSeq" id="XP_015519990.1">
    <property type="nucleotide sequence ID" value="XM_015664504.2"/>
</dbReference>
<dbReference type="InParanoid" id="A0A6J0C095"/>
<keyword evidence="3" id="KW-0812">Transmembrane</keyword>
<proteinExistence type="inferred from homology"/>
<gene>
    <name evidence="7" type="primary">LOC107224447</name>
</gene>
<keyword evidence="3" id="KW-1133">Transmembrane helix</keyword>
<evidence type="ECO:0000256" key="2">
    <source>
        <dbReference type="RuleBase" id="RU003968"/>
    </source>
</evidence>
<dbReference type="PROSITE" id="PS00624">
    <property type="entry name" value="GMC_OXRED_2"/>
    <property type="match status" value="1"/>
</dbReference>
<reference evidence="7" key="1">
    <citation type="submission" date="2025-08" db="UniProtKB">
        <authorList>
            <consortium name="RefSeq"/>
        </authorList>
    </citation>
    <scope>IDENTIFICATION</scope>
    <source>
        <tissue evidence="7">Thorax and Abdomen</tissue>
    </source>
</reference>
<dbReference type="Proteomes" id="UP000829291">
    <property type="component" value="Chromosome 2"/>
</dbReference>
<dbReference type="SUPFAM" id="SSF51905">
    <property type="entry name" value="FAD/NAD(P)-binding domain"/>
    <property type="match status" value="1"/>
</dbReference>
<dbReference type="Gene3D" id="3.50.50.60">
    <property type="entry name" value="FAD/NAD(P)-binding domain"/>
    <property type="match status" value="1"/>
</dbReference>
<keyword evidence="2" id="KW-0274">FAD</keyword>
<evidence type="ECO:0000313" key="6">
    <source>
        <dbReference type="Proteomes" id="UP000829291"/>
    </source>
</evidence>
<evidence type="ECO:0000259" key="5">
    <source>
        <dbReference type="PROSITE" id="PS00624"/>
    </source>
</evidence>
<dbReference type="GeneID" id="107224447"/>
<evidence type="ECO:0000313" key="7">
    <source>
        <dbReference type="RefSeq" id="XP_015519990.1"/>
    </source>
</evidence>
<organism evidence="7">
    <name type="scientific">Neodiprion lecontei</name>
    <name type="common">Redheaded pine sawfly</name>
    <dbReference type="NCBI Taxonomy" id="441921"/>
    <lineage>
        <taxon>Eukaryota</taxon>
        <taxon>Metazoa</taxon>
        <taxon>Ecdysozoa</taxon>
        <taxon>Arthropoda</taxon>
        <taxon>Hexapoda</taxon>
        <taxon>Insecta</taxon>
        <taxon>Pterygota</taxon>
        <taxon>Neoptera</taxon>
        <taxon>Endopterygota</taxon>
        <taxon>Hymenoptera</taxon>
        <taxon>Tenthredinoidea</taxon>
        <taxon>Diprionidae</taxon>
        <taxon>Diprioninae</taxon>
        <taxon>Neodiprion</taxon>
    </lineage>
</organism>
<feature type="domain" description="Glucose-methanol-choline oxidoreductase N-terminal" evidence="5">
    <location>
        <begin position="311"/>
        <end position="325"/>
    </location>
</feature>
<dbReference type="Pfam" id="PF05199">
    <property type="entry name" value="GMC_oxred_C"/>
    <property type="match status" value="1"/>
</dbReference>
<dbReference type="KEGG" id="nlo:107224447"/>
<feature type="domain" description="Glucose-methanol-choline oxidoreductase N-terminal" evidence="4">
    <location>
        <begin position="135"/>
        <end position="158"/>
    </location>
</feature>
<dbReference type="Pfam" id="PF00732">
    <property type="entry name" value="GMC_oxred_N"/>
    <property type="match status" value="1"/>
</dbReference>
<sequence>MTVMGAYSAARIALSYGPELSFLVFLRFLIVLMRQDIIDRDNRVQIISTRKMYESYDFIVIGGGSAGCVVANRLSENQNWTVLLLEAGGDETVLSDVPLVFPTLQLTAMDWQFKTESSTKYCQGMINNQCNWPRGKVLGGSSVLNAMLYVRGNRRDYDQWRDMGNTGWSYDEVLPYFKKSENVMIPGLAKSPFHGTGGYLTIERFRNNTPIAKQFLAAGREIGYEEIDINGATQTGFSYSHGTLRDGLRCSTAKAFLRSASRRKNLHVSAHSTVEKILIHETTKTAYGVKFRRGSRNYIVYARNEIILSAGSVQSPHVLMLSGIGPKEHLEEVGVPVIYDSPGVGKNLQDHVAIGGLTYLIDSPSDCPEKTGICFVLPRFLTLSTIKQFLAEERGALYNVPECEAMGFVNTIYANETMDYPDVQLFLASVADNSDGGLFGKRVCGLKDDFFANMFEGILYEDTYNVVPLLLRPKSRGYIKLKDANPRHHPIIVPNYFSDPHDLDILVEGAKIIYNLSQTPTMKRFGARPNSNKIPECAHFAFPSDDYWRCHAQHYTMTIYHPTSTCKMGPTDDRMAVVDPRLRVYGVHALRIVDASVMPNIVTGNTNAPTIMIAEKAADLIKEDWEDICDKPLTKHSVDDKKQLRILGVHALRNRQVKQGQQKEQMMMAFRDNQIDRFSSSVGRGNLRIDLEDDSDYLDDDREKEEWEKEVEMVHNQLEAVKLKRHIIDDQSEEQSGFEIEIIPDKDEGDSNIHKNWQNFTKIFLTTKYVTNNDATNCAEIRIDKT</sequence>
<feature type="transmembrane region" description="Helical" evidence="3">
    <location>
        <begin position="12"/>
        <end position="33"/>
    </location>
</feature>
<name>A0A6J0C095_NEOLC</name>
<dbReference type="InterPro" id="IPR036188">
    <property type="entry name" value="FAD/NAD-bd_sf"/>
</dbReference>
<keyword evidence="6" id="KW-1185">Reference proteome</keyword>